<dbReference type="CDD" id="cd09086">
    <property type="entry name" value="ExoIII-like_AP-endo"/>
    <property type="match status" value="1"/>
</dbReference>
<feature type="domain" description="Endonuclease/exonuclease/phosphatase" evidence="9">
    <location>
        <begin position="5"/>
        <end position="269"/>
    </location>
</feature>
<keyword evidence="4" id="KW-0378">Hydrolase</keyword>
<dbReference type="InterPro" id="IPR004808">
    <property type="entry name" value="AP_endonuc_1"/>
</dbReference>
<evidence type="ECO:0000256" key="6">
    <source>
        <dbReference type="PIRSR" id="PIRSR604808-1"/>
    </source>
</evidence>
<evidence type="ECO:0000256" key="8">
    <source>
        <dbReference type="PIRSR" id="PIRSR604808-3"/>
    </source>
</evidence>
<feature type="active site" evidence="6">
    <location>
        <position position="127"/>
    </location>
</feature>
<evidence type="ECO:0000313" key="10">
    <source>
        <dbReference type="EMBL" id="CAI26887.1"/>
    </source>
</evidence>
<evidence type="ECO:0000259" key="9">
    <source>
        <dbReference type="Pfam" id="PF03372"/>
    </source>
</evidence>
<dbReference type="PROSITE" id="PS51435">
    <property type="entry name" value="AP_NUCLEASE_F1_4"/>
    <property type="match status" value="1"/>
</dbReference>
<feature type="binding site" evidence="7">
    <location>
        <position position="8"/>
    </location>
    <ligand>
        <name>Mg(2+)</name>
        <dbReference type="ChEBI" id="CHEBI:18420"/>
        <label>1</label>
    </ligand>
</feature>
<dbReference type="Proteomes" id="UP000001021">
    <property type="component" value="Chromosome"/>
</dbReference>
<dbReference type="eggNOG" id="COG0708">
    <property type="taxonomic scope" value="Bacteria"/>
</dbReference>
<dbReference type="NCBIfam" id="TIGR00633">
    <property type="entry name" value="xth"/>
    <property type="match status" value="1"/>
</dbReference>
<organism evidence="10 11">
    <name type="scientific">Ehrlichia ruminantium (strain Welgevonden)</name>
    <dbReference type="NCBI Taxonomy" id="254945"/>
    <lineage>
        <taxon>Bacteria</taxon>
        <taxon>Pseudomonadati</taxon>
        <taxon>Pseudomonadota</taxon>
        <taxon>Alphaproteobacteria</taxon>
        <taxon>Rickettsiales</taxon>
        <taxon>Anaplasmataceae</taxon>
        <taxon>Ehrlichia</taxon>
    </lineage>
</organism>
<evidence type="ECO:0000256" key="5">
    <source>
        <dbReference type="ARBA" id="ARBA00022842"/>
    </source>
</evidence>
<comment type="cofactor">
    <cofactor evidence="7">
        <name>Mg(2+)</name>
        <dbReference type="ChEBI" id="CHEBI:18420"/>
    </cofactor>
    <cofactor evidence="7">
        <name>Mn(2+)</name>
        <dbReference type="ChEBI" id="CHEBI:29035"/>
    </cofactor>
    <text evidence="7">Probably binds two magnesium or manganese ions per subunit.</text>
</comment>
<feature type="binding site" evidence="7">
    <location>
        <position position="268"/>
    </location>
    <ligand>
        <name>Mg(2+)</name>
        <dbReference type="ChEBI" id="CHEBI:18420"/>
        <label>1</label>
    </ligand>
</feature>
<dbReference type="GO" id="GO:0003677">
    <property type="term" value="F:DNA binding"/>
    <property type="evidence" value="ECO:0007669"/>
    <property type="project" value="InterPro"/>
</dbReference>
<dbReference type="KEGG" id="erw:ERWE_CDS_03930"/>
<keyword evidence="7" id="KW-0464">Manganese</keyword>
<feature type="site" description="Transition state stabilizer" evidence="8">
    <location>
        <position position="170"/>
    </location>
</feature>
<dbReference type="InterPro" id="IPR020848">
    <property type="entry name" value="AP_endonuclease_F1_CS"/>
</dbReference>
<dbReference type="PROSITE" id="PS00728">
    <property type="entry name" value="AP_NUCLEASE_F1_3"/>
    <property type="match status" value="1"/>
</dbReference>
<feature type="active site" description="Proton acceptor" evidence="6">
    <location>
        <position position="269"/>
    </location>
</feature>
<gene>
    <name evidence="10" type="primary">xthA</name>
    <name evidence="10" type="ordered locus">ERWE_CDS_03930</name>
</gene>
<protein>
    <submittedName>
        <fullName evidence="10">Exodeoxyribonuclease III</fullName>
    </submittedName>
</protein>
<dbReference type="GO" id="GO:0008311">
    <property type="term" value="F:double-stranded DNA 3'-5' DNA exonuclease activity"/>
    <property type="evidence" value="ECO:0007669"/>
    <property type="project" value="InterPro"/>
</dbReference>
<feature type="active site" description="Proton donor/acceptor" evidence="6">
    <location>
        <position position="168"/>
    </location>
</feature>
<dbReference type="RefSeq" id="WP_011155063.1">
    <property type="nucleotide sequence ID" value="NC_005295.2"/>
</dbReference>
<feature type="binding site" evidence="7">
    <location>
        <position position="168"/>
    </location>
    <ligand>
        <name>Mg(2+)</name>
        <dbReference type="ChEBI" id="CHEBI:18420"/>
        <label>1</label>
    </ligand>
</feature>
<feature type="binding site" evidence="7">
    <location>
        <position position="269"/>
    </location>
    <ligand>
        <name>Mg(2+)</name>
        <dbReference type="ChEBI" id="CHEBI:18420"/>
        <label>1</label>
    </ligand>
</feature>
<evidence type="ECO:0000256" key="2">
    <source>
        <dbReference type="ARBA" id="ARBA00007092"/>
    </source>
</evidence>
<dbReference type="HOGENOM" id="CLU_027539_0_1_5"/>
<dbReference type="GO" id="GO:0046872">
    <property type="term" value="F:metal ion binding"/>
    <property type="evidence" value="ECO:0007669"/>
    <property type="project" value="UniProtKB-KW"/>
</dbReference>
<accession>A0A0H3M626</accession>
<dbReference type="AlphaFoldDB" id="A0A0H3M626"/>
<dbReference type="EMBL" id="CR925678">
    <property type="protein sequence ID" value="CAI26887.1"/>
    <property type="molecule type" value="Genomic_DNA"/>
</dbReference>
<dbReference type="GeneID" id="33057828"/>
<evidence type="ECO:0000256" key="4">
    <source>
        <dbReference type="ARBA" id="ARBA00022801"/>
    </source>
</evidence>
<feature type="site" description="Interaction with DNA substrate" evidence="8">
    <location>
        <position position="269"/>
    </location>
</feature>
<name>A0A0H3M626_EHRRW</name>
<comment type="cofactor">
    <cofactor evidence="1">
        <name>Mn(2+)</name>
        <dbReference type="ChEBI" id="CHEBI:29035"/>
    </cofactor>
</comment>
<keyword evidence="5 7" id="KW-0460">Magnesium</keyword>
<feature type="binding site" evidence="7">
    <location>
        <position position="170"/>
    </location>
    <ligand>
        <name>Mg(2+)</name>
        <dbReference type="ChEBI" id="CHEBI:18420"/>
        <label>1</label>
    </ligand>
</feature>
<dbReference type="Pfam" id="PF03372">
    <property type="entry name" value="Exo_endo_phos"/>
    <property type="match status" value="1"/>
</dbReference>
<dbReference type="InterPro" id="IPR005135">
    <property type="entry name" value="Endo/exonuclease/phosphatase"/>
</dbReference>
<evidence type="ECO:0000313" key="11">
    <source>
        <dbReference type="Proteomes" id="UP000001021"/>
    </source>
</evidence>
<evidence type="ECO:0000256" key="1">
    <source>
        <dbReference type="ARBA" id="ARBA00001936"/>
    </source>
</evidence>
<dbReference type="SUPFAM" id="SSF56219">
    <property type="entry name" value="DNase I-like"/>
    <property type="match status" value="1"/>
</dbReference>
<sequence>MLRIATWNVNSIRKRIDHLCTWLTDYNIDIALLQEIKCTNDQFPALEIKSLGYNYYVHGQKARNGVAIITKYPIVEEVVTNIFSLYGTSNVCCELGSEDFTYNCEESRYLECVILYNGIKIRVGSIYVPNGQSVESDAFQYKLGFFDQLKEYMSFLLKKEEICILGGDYNVAPYPIDMYSYEIMNGKLCCHQFEREKFRSIINTGFFDAFRLLNNDKKQFTWWNYKFGSWQENKGLRIDMLLLSPQAMDKVSSCVVHDGLRGLNVPSDHVPVVCDLNL</sequence>
<reference evidence="10 11" key="1">
    <citation type="journal article" date="2006" name="J. Bacteriol.">
        <title>Comparative genomic analysis of three strains of Ehrlichia ruminantium reveals an active process of genome size plasticity.</title>
        <authorList>
            <person name="Frutos R."/>
            <person name="Viari A."/>
            <person name="Ferraz C."/>
            <person name="Morgat A."/>
            <person name="Eychenie S."/>
            <person name="Kandassami Y."/>
            <person name="Chantal I."/>
            <person name="Bensaid A."/>
            <person name="Coissac E."/>
            <person name="Vachiery N."/>
            <person name="Demaille J."/>
            <person name="Martinez D."/>
        </authorList>
    </citation>
    <scope>NUCLEOTIDE SEQUENCE [LARGE SCALE GENOMIC DNA]</scope>
    <source>
        <strain evidence="10 11">Welgevonden</strain>
    </source>
</reference>
<dbReference type="Gene3D" id="3.60.10.10">
    <property type="entry name" value="Endonuclease/exonuclease/phosphatase"/>
    <property type="match status" value="1"/>
</dbReference>
<proteinExistence type="inferred from homology"/>
<feature type="binding site" evidence="7">
    <location>
        <position position="35"/>
    </location>
    <ligand>
        <name>Mg(2+)</name>
        <dbReference type="ChEBI" id="CHEBI:18420"/>
        <label>1</label>
    </ligand>
</feature>
<dbReference type="PANTHER" id="PTHR43250">
    <property type="entry name" value="EXODEOXYRIBONUCLEASE III"/>
    <property type="match status" value="1"/>
</dbReference>
<feature type="site" description="Important for catalytic activity" evidence="8">
    <location>
        <position position="239"/>
    </location>
</feature>
<keyword evidence="11" id="KW-1185">Reference proteome</keyword>
<comment type="similarity">
    <text evidence="2">Belongs to the DNA repair enzymes AP/ExoA family.</text>
</comment>
<dbReference type="GO" id="GO:0004519">
    <property type="term" value="F:endonuclease activity"/>
    <property type="evidence" value="ECO:0007669"/>
    <property type="project" value="InterPro"/>
</dbReference>
<evidence type="ECO:0000256" key="3">
    <source>
        <dbReference type="ARBA" id="ARBA00022723"/>
    </source>
</evidence>
<dbReference type="GO" id="GO:0006281">
    <property type="term" value="P:DNA repair"/>
    <property type="evidence" value="ECO:0007669"/>
    <property type="project" value="InterPro"/>
</dbReference>
<dbReference type="NCBIfam" id="TIGR00195">
    <property type="entry name" value="exoDNase_III"/>
    <property type="match status" value="1"/>
</dbReference>
<dbReference type="KEGG" id="eru:Erum3810"/>
<dbReference type="PANTHER" id="PTHR43250:SF2">
    <property type="entry name" value="EXODEOXYRIBONUCLEASE III"/>
    <property type="match status" value="1"/>
</dbReference>
<dbReference type="InterPro" id="IPR037493">
    <property type="entry name" value="ExoIII-like"/>
</dbReference>
<dbReference type="InterPro" id="IPR036691">
    <property type="entry name" value="Endo/exonu/phosph_ase_sf"/>
</dbReference>
<evidence type="ECO:0000256" key="7">
    <source>
        <dbReference type="PIRSR" id="PIRSR604808-2"/>
    </source>
</evidence>
<keyword evidence="3 7" id="KW-0479">Metal-binding</keyword>